<keyword evidence="5 14" id="KW-0808">Transferase</keyword>
<evidence type="ECO:0000256" key="1">
    <source>
        <dbReference type="ARBA" id="ARBA00005051"/>
    </source>
</evidence>
<dbReference type="NCBIfam" id="TIGR01498">
    <property type="entry name" value="folK"/>
    <property type="match status" value="1"/>
</dbReference>
<evidence type="ECO:0000256" key="9">
    <source>
        <dbReference type="ARBA" id="ARBA00022909"/>
    </source>
</evidence>
<evidence type="ECO:0000256" key="7">
    <source>
        <dbReference type="ARBA" id="ARBA00022777"/>
    </source>
</evidence>
<feature type="domain" description="7,8-dihydro-6-hydroxymethylpterin-pyrophosphokinase" evidence="13">
    <location>
        <begin position="10"/>
        <end position="160"/>
    </location>
</feature>
<organism evidence="14 15">
    <name type="scientific">Roseobacter sinensis</name>
    <dbReference type="NCBI Taxonomy" id="2931391"/>
    <lineage>
        <taxon>Bacteria</taxon>
        <taxon>Pseudomonadati</taxon>
        <taxon>Pseudomonadota</taxon>
        <taxon>Alphaproteobacteria</taxon>
        <taxon>Rhodobacterales</taxon>
        <taxon>Roseobacteraceae</taxon>
        <taxon>Roseobacter</taxon>
    </lineage>
</organism>
<sequence>MPQSRTIALVAVGSNRASGEGLPEKVVKMAIAAVVERLGVIRAESRLFRTPAFPPGNGPDYVNAALSVETALPPVAILEALHMVEAQMGRTRVKRWDARTLDLDLIGVGDILLPDAATQARWRALPLEDQLQTVPDELILPHPRLQERAFVLVPLADVAPDWVHPALDKTVVEMLDQLPAALKREVKAL</sequence>
<comment type="function">
    <text evidence="10">Catalyzes the transfer of pyrophosphate from adenosine triphosphate (ATP) to 6-hydroxymethyl-7,8-dihydropterin, an enzymatic step in folate biosynthesis pathway.</text>
</comment>
<dbReference type="GO" id="GO:0003848">
    <property type="term" value="F:2-amino-4-hydroxy-6-hydroxymethyldihydropteridine diphosphokinase activity"/>
    <property type="evidence" value="ECO:0007669"/>
    <property type="project" value="UniProtKB-EC"/>
</dbReference>
<evidence type="ECO:0000256" key="2">
    <source>
        <dbReference type="ARBA" id="ARBA00005810"/>
    </source>
</evidence>
<comment type="caution">
    <text evidence="14">The sequence shown here is derived from an EMBL/GenBank/DDBJ whole genome shotgun (WGS) entry which is preliminary data.</text>
</comment>
<dbReference type="Proteomes" id="UP001208690">
    <property type="component" value="Unassembled WGS sequence"/>
</dbReference>
<gene>
    <name evidence="14" type="primary">folK</name>
    <name evidence="14" type="ORF">MUB52_08990</name>
</gene>
<proteinExistence type="inferred from homology"/>
<dbReference type="EC" id="2.7.6.3" evidence="3"/>
<dbReference type="InterPro" id="IPR035907">
    <property type="entry name" value="Hppk_sf"/>
</dbReference>
<evidence type="ECO:0000256" key="8">
    <source>
        <dbReference type="ARBA" id="ARBA00022840"/>
    </source>
</evidence>
<comment type="similarity">
    <text evidence="2">Belongs to the HPPK family.</text>
</comment>
<comment type="pathway">
    <text evidence="1">Cofactor biosynthesis; tetrahydrofolate biosynthesis; 2-amino-4-hydroxy-6-hydroxymethyl-7,8-dihydropteridine diphosphate from 7,8-dihydroneopterin triphosphate: step 4/4.</text>
</comment>
<protein>
    <recommendedName>
        <fullName evidence="4">2-amino-4-hydroxy-6-hydroxymethyldihydropteridine pyrophosphokinase</fullName>
        <ecNumber evidence="3">2.7.6.3</ecNumber>
    </recommendedName>
    <alternativeName>
        <fullName evidence="11">6-hydroxymethyl-7,8-dihydropterin pyrophosphokinase</fullName>
    </alternativeName>
    <alternativeName>
        <fullName evidence="12">7,8-dihydro-6-hydroxymethylpterin-pyrophosphokinase</fullName>
    </alternativeName>
</protein>
<dbReference type="CDD" id="cd00483">
    <property type="entry name" value="HPPK"/>
    <property type="match status" value="1"/>
</dbReference>
<name>A0ABT3BDD2_9RHOB</name>
<dbReference type="Gene3D" id="3.30.70.560">
    <property type="entry name" value="7,8-Dihydro-6-hydroxymethylpterin-pyrophosphokinase HPPK"/>
    <property type="match status" value="1"/>
</dbReference>
<keyword evidence="6" id="KW-0547">Nucleotide-binding</keyword>
<evidence type="ECO:0000256" key="6">
    <source>
        <dbReference type="ARBA" id="ARBA00022741"/>
    </source>
</evidence>
<dbReference type="PANTHER" id="PTHR43071:SF1">
    <property type="entry name" value="2-AMINO-4-HYDROXY-6-HYDROXYMETHYLDIHYDROPTERIDINE PYROPHOSPHOKINASE"/>
    <property type="match status" value="1"/>
</dbReference>
<accession>A0ABT3BDD2</accession>
<dbReference type="Pfam" id="PF01288">
    <property type="entry name" value="HPPK"/>
    <property type="match status" value="1"/>
</dbReference>
<evidence type="ECO:0000313" key="15">
    <source>
        <dbReference type="Proteomes" id="UP001208690"/>
    </source>
</evidence>
<reference evidence="14 15" key="1">
    <citation type="submission" date="2022-04" db="EMBL/GenBank/DDBJ databases">
        <title>Roseobacter sp. WL0113 is a bacterium isolated from neritic sediment.</title>
        <authorList>
            <person name="Wang L."/>
            <person name="He W."/>
            <person name="Zhang D.-F."/>
        </authorList>
    </citation>
    <scope>NUCLEOTIDE SEQUENCE [LARGE SCALE GENOMIC DNA]</scope>
    <source>
        <strain evidence="14 15">WL0113</strain>
    </source>
</reference>
<evidence type="ECO:0000313" key="14">
    <source>
        <dbReference type="EMBL" id="MCV3271562.1"/>
    </source>
</evidence>
<evidence type="ECO:0000259" key="13">
    <source>
        <dbReference type="Pfam" id="PF01288"/>
    </source>
</evidence>
<evidence type="ECO:0000256" key="12">
    <source>
        <dbReference type="ARBA" id="ARBA00033413"/>
    </source>
</evidence>
<dbReference type="SUPFAM" id="SSF55083">
    <property type="entry name" value="6-hydroxymethyl-7,8-dihydropterin pyrophosphokinase, HPPK"/>
    <property type="match status" value="1"/>
</dbReference>
<evidence type="ECO:0000256" key="5">
    <source>
        <dbReference type="ARBA" id="ARBA00022679"/>
    </source>
</evidence>
<evidence type="ECO:0000256" key="4">
    <source>
        <dbReference type="ARBA" id="ARBA00016218"/>
    </source>
</evidence>
<evidence type="ECO:0000256" key="11">
    <source>
        <dbReference type="ARBA" id="ARBA00029766"/>
    </source>
</evidence>
<keyword evidence="7" id="KW-0418">Kinase</keyword>
<keyword evidence="8" id="KW-0067">ATP-binding</keyword>
<evidence type="ECO:0000256" key="3">
    <source>
        <dbReference type="ARBA" id="ARBA00013253"/>
    </source>
</evidence>
<dbReference type="PANTHER" id="PTHR43071">
    <property type="entry name" value="2-AMINO-4-HYDROXY-6-HYDROXYMETHYLDIHYDROPTERIDINE PYROPHOSPHOKINASE"/>
    <property type="match status" value="1"/>
</dbReference>
<dbReference type="InterPro" id="IPR000550">
    <property type="entry name" value="Hppk"/>
</dbReference>
<dbReference type="EMBL" id="JALIEB010000004">
    <property type="protein sequence ID" value="MCV3271562.1"/>
    <property type="molecule type" value="Genomic_DNA"/>
</dbReference>
<evidence type="ECO:0000256" key="10">
    <source>
        <dbReference type="ARBA" id="ARBA00029409"/>
    </source>
</evidence>
<keyword evidence="9" id="KW-0289">Folate biosynthesis</keyword>
<keyword evidence="15" id="KW-1185">Reference proteome</keyword>